<sequence length="52" mass="5812">MTTWLLSYVLVPTSIFFAFHWSIGLGAIAAELTLVSLYINRRKPLAVGPRYG</sequence>
<keyword evidence="1" id="KW-1133">Transmembrane helix</keyword>
<keyword evidence="1" id="KW-0812">Transmembrane</keyword>
<keyword evidence="1" id="KW-0472">Membrane</keyword>
<accession>A0ABU5DAF6</accession>
<dbReference type="EMBL" id="JAXCLA010000001">
    <property type="protein sequence ID" value="MDY0743245.1"/>
    <property type="molecule type" value="Genomic_DNA"/>
</dbReference>
<organism evidence="2 3">
    <name type="scientific">Roseateles agri</name>
    <dbReference type="NCBI Taxonomy" id="3098619"/>
    <lineage>
        <taxon>Bacteria</taxon>
        <taxon>Pseudomonadati</taxon>
        <taxon>Pseudomonadota</taxon>
        <taxon>Betaproteobacteria</taxon>
        <taxon>Burkholderiales</taxon>
        <taxon>Sphaerotilaceae</taxon>
        <taxon>Roseateles</taxon>
    </lineage>
</organism>
<proteinExistence type="predicted"/>
<evidence type="ECO:0000313" key="2">
    <source>
        <dbReference type="EMBL" id="MDY0743245.1"/>
    </source>
</evidence>
<dbReference type="Proteomes" id="UP001285263">
    <property type="component" value="Unassembled WGS sequence"/>
</dbReference>
<keyword evidence="3" id="KW-1185">Reference proteome</keyword>
<gene>
    <name evidence="2" type="ORF">SNE35_01940</name>
</gene>
<reference evidence="2 3" key="1">
    <citation type="submission" date="2023-11" db="EMBL/GenBank/DDBJ databases">
        <title>Paucibacter sp. nov., isolated from fresh soil in Korea.</title>
        <authorList>
            <person name="Le N.T.T."/>
        </authorList>
    </citation>
    <scope>NUCLEOTIDE SEQUENCE [LARGE SCALE GENOMIC DNA]</scope>
    <source>
        <strain evidence="2 3">R3-3</strain>
    </source>
</reference>
<evidence type="ECO:0000256" key="1">
    <source>
        <dbReference type="SAM" id="Phobius"/>
    </source>
</evidence>
<protein>
    <submittedName>
        <fullName evidence="2">Uncharacterized protein</fullName>
    </submittedName>
</protein>
<dbReference type="RefSeq" id="WP_320421106.1">
    <property type="nucleotide sequence ID" value="NZ_JAXCLA010000001.1"/>
</dbReference>
<name>A0ABU5DAF6_9BURK</name>
<feature type="transmembrane region" description="Helical" evidence="1">
    <location>
        <begin position="15"/>
        <end position="39"/>
    </location>
</feature>
<comment type="caution">
    <text evidence="2">The sequence shown here is derived from an EMBL/GenBank/DDBJ whole genome shotgun (WGS) entry which is preliminary data.</text>
</comment>
<evidence type="ECO:0000313" key="3">
    <source>
        <dbReference type="Proteomes" id="UP001285263"/>
    </source>
</evidence>